<keyword evidence="2" id="KW-0808">Transferase</keyword>
<gene>
    <name evidence="2" type="ORF">ALO71_200159</name>
</gene>
<dbReference type="RefSeq" id="WP_234710496.1">
    <property type="nucleotide sequence ID" value="NZ_JYHG01000109.1"/>
</dbReference>
<dbReference type="SUPFAM" id="SSF55469">
    <property type="entry name" value="FMN-dependent nitroreductase-like"/>
    <property type="match status" value="1"/>
</dbReference>
<evidence type="ECO:0000313" key="2">
    <source>
        <dbReference type="EMBL" id="KPX24061.1"/>
    </source>
</evidence>
<dbReference type="PANTHER" id="PTHR43745:SF2">
    <property type="entry name" value="NITROREDUCTASE MJ1384-RELATED"/>
    <property type="match status" value="1"/>
</dbReference>
<dbReference type="Gene3D" id="3.40.109.10">
    <property type="entry name" value="NADH Oxidase"/>
    <property type="match status" value="1"/>
</dbReference>
<proteinExistence type="predicted"/>
<keyword evidence="2" id="KW-0418">Kinase</keyword>
<dbReference type="InterPro" id="IPR020051">
    <property type="entry name" value="SagB-type_dehydrogenase"/>
</dbReference>
<dbReference type="GO" id="GO:0016491">
    <property type="term" value="F:oxidoreductase activity"/>
    <property type="evidence" value="ECO:0007669"/>
    <property type="project" value="InterPro"/>
</dbReference>
<dbReference type="PANTHER" id="PTHR43745">
    <property type="entry name" value="NITROREDUCTASE MJ1384-RELATED"/>
    <property type="match status" value="1"/>
</dbReference>
<protein>
    <submittedName>
        <fullName evidence="2">Histidine kinase</fullName>
    </submittedName>
</protein>
<feature type="domain" description="Nitroreductase" evidence="1">
    <location>
        <begin position="89"/>
        <end position="250"/>
    </location>
</feature>
<dbReference type="InterPro" id="IPR029479">
    <property type="entry name" value="Nitroreductase"/>
</dbReference>
<reference evidence="2 3" key="1">
    <citation type="submission" date="2015-09" db="EMBL/GenBank/DDBJ databases">
        <title>Genome announcement of multiple Pseudomonas syringae strains.</title>
        <authorList>
            <person name="Thakur S."/>
            <person name="Wang P.W."/>
            <person name="Gong Y."/>
            <person name="Weir B.S."/>
            <person name="Guttman D.S."/>
        </authorList>
    </citation>
    <scope>NUCLEOTIDE SEQUENCE [LARGE SCALE GENOMIC DNA]</scope>
    <source>
        <strain evidence="2 3">ICMP9150</strain>
    </source>
</reference>
<comment type="caution">
    <text evidence="2">The sequence shown here is derived from an EMBL/GenBank/DDBJ whole genome shotgun (WGS) entry which is preliminary data.</text>
</comment>
<dbReference type="CDD" id="cd02142">
    <property type="entry name" value="McbC_SagB-like_oxidoreductase"/>
    <property type="match status" value="1"/>
</dbReference>
<dbReference type="EMBL" id="LJQG01000030">
    <property type="protein sequence ID" value="KPX24061.1"/>
    <property type="molecule type" value="Genomic_DNA"/>
</dbReference>
<evidence type="ECO:0000259" key="1">
    <source>
        <dbReference type="Pfam" id="PF00881"/>
    </source>
</evidence>
<name>A0A0P9R6U9_PSEA0</name>
<dbReference type="PATRIC" id="fig|235272.12.peg.1832"/>
<dbReference type="AlphaFoldDB" id="A0A0P9R6U9"/>
<dbReference type="InterPro" id="IPR052544">
    <property type="entry name" value="Bacteriocin_Proc_Enz"/>
</dbReference>
<organism evidence="2 3">
    <name type="scientific">Pseudomonas amygdali pv. dendropanacis</name>
    <dbReference type="NCBI Taxonomy" id="235272"/>
    <lineage>
        <taxon>Bacteria</taxon>
        <taxon>Pseudomonadati</taxon>
        <taxon>Pseudomonadota</taxon>
        <taxon>Gammaproteobacteria</taxon>
        <taxon>Pseudomonadales</taxon>
        <taxon>Pseudomonadaceae</taxon>
        <taxon>Pseudomonas</taxon>
        <taxon>Pseudomonas amygdali</taxon>
    </lineage>
</organism>
<dbReference type="Proteomes" id="UP000050346">
    <property type="component" value="Unassembled WGS sequence"/>
</dbReference>
<sequence length="267" mass="29887">MGKTIEISPFEIGRFSDQEIYDHVIEFHSRSNYSLFPGTAPRCYLSSAPDKALAEMIESELSIWPGIKPSAQLTSARTALLRDESAEFFDDASVLEFSVIDQLMTNSFCARSSESRKRPYPSGGALYPIEVFVCRVSNNVDNWPTKENILHLLPLSRHLEAMTLHAPDIILSNLSGGDTGLLGQPHFALVYAMFFERALFKYRTRGYRLALMEAGSMYQTADLNAQALGLRSRVWAGFTDFQVAKTIGIDMRHMAPLVVQFFGNANN</sequence>
<dbReference type="NCBIfam" id="TIGR03605">
    <property type="entry name" value="antibiot_sagB"/>
    <property type="match status" value="1"/>
</dbReference>
<dbReference type="InterPro" id="IPR000415">
    <property type="entry name" value="Nitroreductase-like"/>
</dbReference>
<dbReference type="Pfam" id="PF00881">
    <property type="entry name" value="Nitroreductase"/>
    <property type="match status" value="1"/>
</dbReference>
<accession>A0A0P9R6U9</accession>
<dbReference type="GO" id="GO:0016301">
    <property type="term" value="F:kinase activity"/>
    <property type="evidence" value="ECO:0007669"/>
    <property type="project" value="UniProtKB-KW"/>
</dbReference>
<evidence type="ECO:0000313" key="3">
    <source>
        <dbReference type="Proteomes" id="UP000050346"/>
    </source>
</evidence>